<protein>
    <recommendedName>
        <fullName evidence="7">Probable aspartic-type endopeptidase OPSB</fullName>
    </recommendedName>
    <alternativeName>
        <fullName evidence="6">Probable aspartic-type endopeptidase opsB</fullName>
    </alternativeName>
</protein>
<keyword evidence="5 10" id="KW-0378">Hydrolase</keyword>
<evidence type="ECO:0000313" key="14">
    <source>
        <dbReference type="Proteomes" id="UP001187682"/>
    </source>
</evidence>
<dbReference type="PROSITE" id="PS51767">
    <property type="entry name" value="PEPTIDASE_A1"/>
    <property type="match status" value="1"/>
</dbReference>
<organism evidence="13 14">
    <name type="scientific">Cephalotrichum gorgonifer</name>
    <dbReference type="NCBI Taxonomy" id="2041049"/>
    <lineage>
        <taxon>Eukaryota</taxon>
        <taxon>Fungi</taxon>
        <taxon>Dikarya</taxon>
        <taxon>Ascomycota</taxon>
        <taxon>Pezizomycotina</taxon>
        <taxon>Sordariomycetes</taxon>
        <taxon>Hypocreomycetidae</taxon>
        <taxon>Microascales</taxon>
        <taxon>Microascaceae</taxon>
        <taxon>Cephalotrichum</taxon>
    </lineage>
</organism>
<dbReference type="InterPro" id="IPR001461">
    <property type="entry name" value="Aspartic_peptidase_A1"/>
</dbReference>
<keyword evidence="9" id="KW-1015">Disulfide bond</keyword>
<evidence type="ECO:0000256" key="8">
    <source>
        <dbReference type="PIRSR" id="PIRSR601461-1"/>
    </source>
</evidence>
<evidence type="ECO:0000256" key="1">
    <source>
        <dbReference type="ARBA" id="ARBA00007447"/>
    </source>
</evidence>
<evidence type="ECO:0000313" key="13">
    <source>
        <dbReference type="EMBL" id="SPO02763.1"/>
    </source>
</evidence>
<dbReference type="CDD" id="cd05474">
    <property type="entry name" value="SAP_like"/>
    <property type="match status" value="1"/>
</dbReference>
<sequence>MRSASLLLAALATGSLAASVGARLLQSRGVGPRVVRLDMHRDPTDPIRNHLLRKRKETVQASLDNLDTLYAINASVGTPSQNVRLHLDTGSSDLWVNTESSAFCSSEGNPCTVGGTYDPNSSSTASLINERFNISYVDGSGASGDYVSDTFRLGSTDIPNFQFGVGAESSTQRGILGIGYASNEAQVLRNNDAPYDNLPLKLVKGGHIRSAAYSIYLNDLDARTGTILFGGVDVAHYEGDLSALPIQSEGGVYRRFLVTLTSLKFGDETVDKDMALGVVLDSGSSITYLPADVVGALYEIVGATYVQDQDLAFVPCSARTDSRTLSFAFSGSAAIEVPMDELVLDLSSVTGRRAAFNNGQDACLFGIAPAPENITNVLGDTFMRSAYVVFDLENNEISLAQAKLNSTETDVREIGTGSDAVPGAKKVDNPVAAKFGLTEGGQSGAGPAASVSAAAAVACMAALLVMF</sequence>
<keyword evidence="3 11" id="KW-0732">Signal</keyword>
<dbReference type="PANTHER" id="PTHR47966">
    <property type="entry name" value="BETA-SITE APP-CLEAVING ENZYME, ISOFORM A-RELATED"/>
    <property type="match status" value="1"/>
</dbReference>
<evidence type="ECO:0000256" key="3">
    <source>
        <dbReference type="ARBA" id="ARBA00022729"/>
    </source>
</evidence>
<dbReference type="PROSITE" id="PS00141">
    <property type="entry name" value="ASP_PROTEASE"/>
    <property type="match status" value="1"/>
</dbReference>
<dbReference type="Gene3D" id="2.40.70.10">
    <property type="entry name" value="Acid Proteases"/>
    <property type="match status" value="2"/>
</dbReference>
<dbReference type="InterPro" id="IPR033876">
    <property type="entry name" value="SAP-like"/>
</dbReference>
<dbReference type="PANTHER" id="PTHR47966:SF65">
    <property type="entry name" value="ASPARTIC-TYPE ENDOPEPTIDASE"/>
    <property type="match status" value="1"/>
</dbReference>
<evidence type="ECO:0000259" key="12">
    <source>
        <dbReference type="PROSITE" id="PS51767"/>
    </source>
</evidence>
<dbReference type="Proteomes" id="UP001187682">
    <property type="component" value="Unassembled WGS sequence"/>
</dbReference>
<dbReference type="InterPro" id="IPR001969">
    <property type="entry name" value="Aspartic_peptidase_AS"/>
</dbReference>
<dbReference type="Pfam" id="PF00026">
    <property type="entry name" value="Asp"/>
    <property type="match status" value="1"/>
</dbReference>
<dbReference type="AlphaFoldDB" id="A0AAE8MZW5"/>
<dbReference type="EMBL" id="ONZQ02000007">
    <property type="protein sequence ID" value="SPO02763.1"/>
    <property type="molecule type" value="Genomic_DNA"/>
</dbReference>
<evidence type="ECO:0000256" key="2">
    <source>
        <dbReference type="ARBA" id="ARBA00022670"/>
    </source>
</evidence>
<name>A0AAE8MZW5_9PEZI</name>
<feature type="signal peptide" evidence="11">
    <location>
        <begin position="1"/>
        <end position="17"/>
    </location>
</feature>
<feature type="disulfide bond" evidence="9">
    <location>
        <begin position="316"/>
        <end position="363"/>
    </location>
</feature>
<comment type="similarity">
    <text evidence="1 10">Belongs to the peptidase A1 family.</text>
</comment>
<keyword evidence="2 10" id="KW-0645">Protease</keyword>
<dbReference type="GO" id="GO:0004190">
    <property type="term" value="F:aspartic-type endopeptidase activity"/>
    <property type="evidence" value="ECO:0007669"/>
    <property type="project" value="UniProtKB-KW"/>
</dbReference>
<dbReference type="PRINTS" id="PR00792">
    <property type="entry name" value="PEPSIN"/>
</dbReference>
<evidence type="ECO:0000256" key="5">
    <source>
        <dbReference type="ARBA" id="ARBA00022801"/>
    </source>
</evidence>
<accession>A0AAE8MZW5</accession>
<dbReference type="InterPro" id="IPR033121">
    <property type="entry name" value="PEPTIDASE_A1"/>
</dbReference>
<proteinExistence type="inferred from homology"/>
<dbReference type="GO" id="GO:0006508">
    <property type="term" value="P:proteolysis"/>
    <property type="evidence" value="ECO:0007669"/>
    <property type="project" value="UniProtKB-KW"/>
</dbReference>
<evidence type="ECO:0000256" key="6">
    <source>
        <dbReference type="ARBA" id="ARBA00067536"/>
    </source>
</evidence>
<dbReference type="InterPro" id="IPR021109">
    <property type="entry name" value="Peptidase_aspartic_dom_sf"/>
</dbReference>
<gene>
    <name evidence="13" type="ORF">DNG_05438</name>
</gene>
<feature type="active site" evidence="8">
    <location>
        <position position="88"/>
    </location>
</feature>
<feature type="domain" description="Peptidase A1" evidence="12">
    <location>
        <begin position="70"/>
        <end position="400"/>
    </location>
</feature>
<reference evidence="13" key="1">
    <citation type="submission" date="2018-03" db="EMBL/GenBank/DDBJ databases">
        <authorList>
            <person name="Guldener U."/>
        </authorList>
    </citation>
    <scope>NUCLEOTIDE SEQUENCE</scope>
</reference>
<dbReference type="FunFam" id="2.40.70.10:FF:000011">
    <property type="entry name" value="Aspartic protease"/>
    <property type="match status" value="1"/>
</dbReference>
<comment type="caution">
    <text evidence="13">The sequence shown here is derived from an EMBL/GenBank/DDBJ whole genome shotgun (WGS) entry which is preliminary data.</text>
</comment>
<evidence type="ECO:0000256" key="11">
    <source>
        <dbReference type="SAM" id="SignalP"/>
    </source>
</evidence>
<feature type="chain" id="PRO_5042043199" description="Probable aspartic-type endopeptidase OPSB" evidence="11">
    <location>
        <begin position="18"/>
        <end position="467"/>
    </location>
</feature>
<evidence type="ECO:0000256" key="9">
    <source>
        <dbReference type="PIRSR" id="PIRSR601461-2"/>
    </source>
</evidence>
<dbReference type="SUPFAM" id="SSF50630">
    <property type="entry name" value="Acid proteases"/>
    <property type="match status" value="1"/>
</dbReference>
<evidence type="ECO:0000256" key="4">
    <source>
        <dbReference type="ARBA" id="ARBA00022750"/>
    </source>
</evidence>
<feature type="active site" evidence="8">
    <location>
        <position position="281"/>
    </location>
</feature>
<evidence type="ECO:0000256" key="10">
    <source>
        <dbReference type="RuleBase" id="RU000454"/>
    </source>
</evidence>
<keyword evidence="4 10" id="KW-0064">Aspartyl protease</keyword>
<keyword evidence="14" id="KW-1185">Reference proteome</keyword>
<evidence type="ECO:0000256" key="7">
    <source>
        <dbReference type="ARBA" id="ARBA00068059"/>
    </source>
</evidence>